<keyword evidence="3" id="KW-1185">Reference proteome</keyword>
<evidence type="ECO:0000313" key="2">
    <source>
        <dbReference type="EMBL" id="KAJ1218360.1"/>
    </source>
</evidence>
<dbReference type="AlphaFoldDB" id="A0AAV7WWP8"/>
<comment type="caution">
    <text evidence="2">The sequence shown here is derived from an EMBL/GenBank/DDBJ whole genome shotgun (WGS) entry which is preliminary data.</text>
</comment>
<feature type="compositionally biased region" description="Pro residues" evidence="1">
    <location>
        <begin position="142"/>
        <end position="158"/>
    </location>
</feature>
<name>A0AAV7WWP8_PLEWA</name>
<evidence type="ECO:0000256" key="1">
    <source>
        <dbReference type="SAM" id="MobiDB-lite"/>
    </source>
</evidence>
<organism evidence="2 3">
    <name type="scientific">Pleurodeles waltl</name>
    <name type="common">Iberian ribbed newt</name>
    <dbReference type="NCBI Taxonomy" id="8319"/>
    <lineage>
        <taxon>Eukaryota</taxon>
        <taxon>Metazoa</taxon>
        <taxon>Chordata</taxon>
        <taxon>Craniata</taxon>
        <taxon>Vertebrata</taxon>
        <taxon>Euteleostomi</taxon>
        <taxon>Amphibia</taxon>
        <taxon>Batrachia</taxon>
        <taxon>Caudata</taxon>
        <taxon>Salamandroidea</taxon>
        <taxon>Salamandridae</taxon>
        <taxon>Pleurodelinae</taxon>
        <taxon>Pleurodeles</taxon>
    </lineage>
</organism>
<evidence type="ECO:0000313" key="3">
    <source>
        <dbReference type="Proteomes" id="UP001066276"/>
    </source>
</evidence>
<proteinExistence type="predicted"/>
<reference evidence="2" key="1">
    <citation type="journal article" date="2022" name="bioRxiv">
        <title>Sequencing and chromosome-scale assembly of the giantPleurodeles waltlgenome.</title>
        <authorList>
            <person name="Brown T."/>
            <person name="Elewa A."/>
            <person name="Iarovenko S."/>
            <person name="Subramanian E."/>
            <person name="Araus A.J."/>
            <person name="Petzold A."/>
            <person name="Susuki M."/>
            <person name="Suzuki K.-i.T."/>
            <person name="Hayashi T."/>
            <person name="Toyoda A."/>
            <person name="Oliveira C."/>
            <person name="Osipova E."/>
            <person name="Leigh N.D."/>
            <person name="Simon A."/>
            <person name="Yun M.H."/>
        </authorList>
    </citation>
    <scope>NUCLEOTIDE SEQUENCE</scope>
    <source>
        <strain evidence="2">20211129_DDA</strain>
        <tissue evidence="2">Liver</tissue>
    </source>
</reference>
<dbReference type="EMBL" id="JANPWB010000001">
    <property type="protein sequence ID" value="KAJ1218360.1"/>
    <property type="molecule type" value="Genomic_DNA"/>
</dbReference>
<sequence>MLVMDPHRVCLWCLEKNHNSTLCSDCQTMVSKALRERSLKLLAARQPSLVAPLRGGHGPTVGGGRGTAPRAPSPLPRIQGHLIIQSDPAQIKEFYKAMHLIFEQAVPSGGSLGPAGSAGAPLGLTSAALASGSGLAPVLQSRPPPAPGLTSPLPPPAPTGGSPILIPDDPELERRRTTPTPTAPIRPRSLSEHYLEQPGTGEEWEGSEDPLEYDLEQYWYEDLGEASGLDTSPDTGMLSPLNVATEEGASYAMVVCRAAEVLDLDLLKVPVRTNLLTEVIQPGVDNIRADVAFQ</sequence>
<feature type="region of interest" description="Disordered" evidence="1">
    <location>
        <begin position="135"/>
        <end position="187"/>
    </location>
</feature>
<protein>
    <submittedName>
        <fullName evidence="2">Uncharacterized protein</fullName>
    </submittedName>
</protein>
<gene>
    <name evidence="2" type="ORF">NDU88_005940</name>
</gene>
<dbReference type="Proteomes" id="UP001066276">
    <property type="component" value="Chromosome 1_1"/>
</dbReference>
<feature type="compositionally biased region" description="Low complexity" evidence="1">
    <location>
        <begin position="178"/>
        <end position="187"/>
    </location>
</feature>
<accession>A0AAV7WWP8</accession>